<evidence type="ECO:0000313" key="4">
    <source>
        <dbReference type="Proteomes" id="UP000323000"/>
    </source>
</evidence>
<protein>
    <recommendedName>
        <fullName evidence="2">CCHC-type domain-containing protein</fullName>
    </recommendedName>
</protein>
<dbReference type="InterPro" id="IPR040256">
    <property type="entry name" value="At4g02000-like"/>
</dbReference>
<dbReference type="GO" id="GO:0008270">
    <property type="term" value="F:zinc ion binding"/>
    <property type="evidence" value="ECO:0007669"/>
    <property type="project" value="UniProtKB-KW"/>
</dbReference>
<dbReference type="GO" id="GO:0003676">
    <property type="term" value="F:nucleic acid binding"/>
    <property type="evidence" value="ECO:0007669"/>
    <property type="project" value="InterPro"/>
</dbReference>
<evidence type="ECO:0000256" key="1">
    <source>
        <dbReference type="PROSITE-ProRule" id="PRU00047"/>
    </source>
</evidence>
<feature type="domain" description="CCHC-type" evidence="2">
    <location>
        <begin position="210"/>
        <end position="223"/>
    </location>
</feature>
<dbReference type="Pfam" id="PF14111">
    <property type="entry name" value="DUF4283"/>
    <property type="match status" value="1"/>
</dbReference>
<dbReference type="PANTHER" id="PTHR31286:SF167">
    <property type="entry name" value="OS09G0268800 PROTEIN"/>
    <property type="match status" value="1"/>
</dbReference>
<dbReference type="PANTHER" id="PTHR31286">
    <property type="entry name" value="GLYCINE-RICH CELL WALL STRUCTURAL PROTEIN 1.8-LIKE"/>
    <property type="match status" value="1"/>
</dbReference>
<dbReference type="Proteomes" id="UP000323000">
    <property type="component" value="Chromosome 7"/>
</dbReference>
<gene>
    <name evidence="3" type="ORF">EZV62_015781</name>
</gene>
<proteinExistence type="predicted"/>
<dbReference type="OrthoDB" id="1750606at2759"/>
<comment type="caution">
    <text evidence="3">The sequence shown here is derived from an EMBL/GenBank/DDBJ whole genome shotgun (WGS) entry which is preliminary data.</text>
</comment>
<sequence length="500" mass="55984">MNADEIALLCNALLIKEKERPVRTLDGNLKERGEKRLALCLVGKIMKKKLVNREVFKEVMNKIWRVNGGVEIEPVEGNIFAFFFKHMEDMQRILRGGPWNFDQAIIVFDKPAGIGEIAKLQFRYVDFWVQIHSIPLIYMTQEIGSFLGGMIGEVHDVDLGYIADGSGRFLRVRVTVETKLPLQRCLRVDLLGDGKITTMLLRYERLQDYCFRCDRIGHKMDECIEECEDRDMSVDIDKKLGVWLRASSPQKRNLKSTSKSDNRNWGRFKGSGVFSAFDNTERRTSDNWRGRKMEKMSSVSGDDHRGFGSSVHGKLEEARLKMINEGELNTIGENKNYGLASIPAPKIPFVSIGGDNEKTAITDGPDGGSDGFDKGKDKAGINTQVLGHDSPTYLSKLMEGKLSSDGKSDYVANFNLKTSGKWKRVKKGSSEANLKSELGEKLGKRKGESLITGEGKCASNLEGKRKVFNYELQSDENCKEIVGNGGKKDGGRSIDDIVTL</sequence>
<keyword evidence="1" id="KW-0862">Zinc</keyword>
<dbReference type="InterPro" id="IPR025558">
    <property type="entry name" value="DUF4283"/>
</dbReference>
<accession>A0A5C7HP34</accession>
<evidence type="ECO:0000313" key="3">
    <source>
        <dbReference type="EMBL" id="TXG57952.1"/>
    </source>
</evidence>
<evidence type="ECO:0000259" key="2">
    <source>
        <dbReference type="PROSITE" id="PS50158"/>
    </source>
</evidence>
<name>A0A5C7HP34_9ROSI</name>
<reference evidence="4" key="1">
    <citation type="journal article" date="2019" name="Gigascience">
        <title>De novo genome assembly of the endangered Acer yangbiense, a plant species with extremely small populations endemic to Yunnan Province, China.</title>
        <authorList>
            <person name="Yang J."/>
            <person name="Wariss H.M."/>
            <person name="Tao L."/>
            <person name="Zhang R."/>
            <person name="Yun Q."/>
            <person name="Hollingsworth P."/>
            <person name="Dao Z."/>
            <person name="Luo G."/>
            <person name="Guo H."/>
            <person name="Ma Y."/>
            <person name="Sun W."/>
        </authorList>
    </citation>
    <scope>NUCLEOTIDE SEQUENCE [LARGE SCALE GENOMIC DNA]</scope>
    <source>
        <strain evidence="4">cv. Malutang</strain>
    </source>
</reference>
<organism evidence="3 4">
    <name type="scientific">Acer yangbiense</name>
    <dbReference type="NCBI Taxonomy" id="1000413"/>
    <lineage>
        <taxon>Eukaryota</taxon>
        <taxon>Viridiplantae</taxon>
        <taxon>Streptophyta</taxon>
        <taxon>Embryophyta</taxon>
        <taxon>Tracheophyta</taxon>
        <taxon>Spermatophyta</taxon>
        <taxon>Magnoliopsida</taxon>
        <taxon>eudicotyledons</taxon>
        <taxon>Gunneridae</taxon>
        <taxon>Pentapetalae</taxon>
        <taxon>rosids</taxon>
        <taxon>malvids</taxon>
        <taxon>Sapindales</taxon>
        <taxon>Sapindaceae</taxon>
        <taxon>Hippocastanoideae</taxon>
        <taxon>Acereae</taxon>
        <taxon>Acer</taxon>
    </lineage>
</organism>
<keyword evidence="4" id="KW-1185">Reference proteome</keyword>
<keyword evidence="1" id="KW-0479">Metal-binding</keyword>
<dbReference type="InterPro" id="IPR001878">
    <property type="entry name" value="Znf_CCHC"/>
</dbReference>
<keyword evidence="1" id="KW-0863">Zinc-finger</keyword>
<dbReference type="EMBL" id="VAHF01000007">
    <property type="protein sequence ID" value="TXG57952.1"/>
    <property type="molecule type" value="Genomic_DNA"/>
</dbReference>
<dbReference type="PROSITE" id="PS50158">
    <property type="entry name" value="ZF_CCHC"/>
    <property type="match status" value="1"/>
</dbReference>
<dbReference type="AlphaFoldDB" id="A0A5C7HP34"/>